<feature type="coiled-coil region" evidence="1">
    <location>
        <begin position="31"/>
        <end position="58"/>
    </location>
</feature>
<feature type="compositionally biased region" description="Basic and acidic residues" evidence="2">
    <location>
        <begin position="426"/>
        <end position="445"/>
    </location>
</feature>
<dbReference type="AlphaFoldDB" id="A0A9P5N4I1"/>
<evidence type="ECO:0000313" key="4">
    <source>
        <dbReference type="Proteomes" id="UP000759537"/>
    </source>
</evidence>
<evidence type="ECO:0000256" key="1">
    <source>
        <dbReference type="SAM" id="Coils"/>
    </source>
</evidence>
<protein>
    <submittedName>
        <fullName evidence="3">Uncharacterized protein</fullName>
    </submittedName>
</protein>
<name>A0A9P5N4I1_9AGAM</name>
<dbReference type="SUPFAM" id="SSF90257">
    <property type="entry name" value="Myosin rod fragments"/>
    <property type="match status" value="1"/>
</dbReference>
<evidence type="ECO:0000313" key="3">
    <source>
        <dbReference type="EMBL" id="KAF8486071.1"/>
    </source>
</evidence>
<evidence type="ECO:0000256" key="2">
    <source>
        <dbReference type="SAM" id="MobiDB-lite"/>
    </source>
</evidence>
<dbReference type="OrthoDB" id="2681654at2759"/>
<feature type="compositionally biased region" description="Polar residues" evidence="2">
    <location>
        <begin position="378"/>
        <end position="419"/>
    </location>
</feature>
<dbReference type="EMBL" id="WHVB01000002">
    <property type="protein sequence ID" value="KAF8486071.1"/>
    <property type="molecule type" value="Genomic_DNA"/>
</dbReference>
<proteinExistence type="predicted"/>
<reference evidence="3" key="1">
    <citation type="submission" date="2019-10" db="EMBL/GenBank/DDBJ databases">
        <authorList>
            <consortium name="DOE Joint Genome Institute"/>
            <person name="Kuo A."/>
            <person name="Miyauchi S."/>
            <person name="Kiss E."/>
            <person name="Drula E."/>
            <person name="Kohler A."/>
            <person name="Sanchez-Garcia M."/>
            <person name="Andreopoulos B."/>
            <person name="Barry K.W."/>
            <person name="Bonito G."/>
            <person name="Buee M."/>
            <person name="Carver A."/>
            <person name="Chen C."/>
            <person name="Cichocki N."/>
            <person name="Clum A."/>
            <person name="Culley D."/>
            <person name="Crous P.W."/>
            <person name="Fauchery L."/>
            <person name="Girlanda M."/>
            <person name="Hayes R."/>
            <person name="Keri Z."/>
            <person name="LaButti K."/>
            <person name="Lipzen A."/>
            <person name="Lombard V."/>
            <person name="Magnuson J."/>
            <person name="Maillard F."/>
            <person name="Morin E."/>
            <person name="Murat C."/>
            <person name="Nolan M."/>
            <person name="Ohm R."/>
            <person name="Pangilinan J."/>
            <person name="Pereira M."/>
            <person name="Perotto S."/>
            <person name="Peter M."/>
            <person name="Riley R."/>
            <person name="Sitrit Y."/>
            <person name="Stielow B."/>
            <person name="Szollosi G."/>
            <person name="Zifcakova L."/>
            <person name="Stursova M."/>
            <person name="Spatafora J.W."/>
            <person name="Tedersoo L."/>
            <person name="Vaario L.-M."/>
            <person name="Yamada A."/>
            <person name="Yan M."/>
            <person name="Wang P."/>
            <person name="Xu J."/>
            <person name="Bruns T."/>
            <person name="Baldrian P."/>
            <person name="Vilgalys R."/>
            <person name="Henrissat B."/>
            <person name="Grigoriev I.V."/>
            <person name="Hibbett D."/>
            <person name="Nagy L.G."/>
            <person name="Martin F.M."/>
        </authorList>
    </citation>
    <scope>NUCLEOTIDE SEQUENCE</scope>
    <source>
        <strain evidence="3">Prilba</strain>
    </source>
</reference>
<gene>
    <name evidence="3" type="ORF">DFH94DRAFT_710143</name>
</gene>
<organism evidence="3 4">
    <name type="scientific">Russula ochroleuca</name>
    <dbReference type="NCBI Taxonomy" id="152965"/>
    <lineage>
        <taxon>Eukaryota</taxon>
        <taxon>Fungi</taxon>
        <taxon>Dikarya</taxon>
        <taxon>Basidiomycota</taxon>
        <taxon>Agaricomycotina</taxon>
        <taxon>Agaricomycetes</taxon>
        <taxon>Russulales</taxon>
        <taxon>Russulaceae</taxon>
        <taxon>Russula</taxon>
    </lineage>
</organism>
<reference evidence="3" key="2">
    <citation type="journal article" date="2020" name="Nat. Commun.">
        <title>Large-scale genome sequencing of mycorrhizal fungi provides insights into the early evolution of symbiotic traits.</title>
        <authorList>
            <person name="Miyauchi S."/>
            <person name="Kiss E."/>
            <person name="Kuo A."/>
            <person name="Drula E."/>
            <person name="Kohler A."/>
            <person name="Sanchez-Garcia M."/>
            <person name="Morin E."/>
            <person name="Andreopoulos B."/>
            <person name="Barry K.W."/>
            <person name="Bonito G."/>
            <person name="Buee M."/>
            <person name="Carver A."/>
            <person name="Chen C."/>
            <person name="Cichocki N."/>
            <person name="Clum A."/>
            <person name="Culley D."/>
            <person name="Crous P.W."/>
            <person name="Fauchery L."/>
            <person name="Girlanda M."/>
            <person name="Hayes R.D."/>
            <person name="Keri Z."/>
            <person name="LaButti K."/>
            <person name="Lipzen A."/>
            <person name="Lombard V."/>
            <person name="Magnuson J."/>
            <person name="Maillard F."/>
            <person name="Murat C."/>
            <person name="Nolan M."/>
            <person name="Ohm R.A."/>
            <person name="Pangilinan J."/>
            <person name="Pereira M.F."/>
            <person name="Perotto S."/>
            <person name="Peter M."/>
            <person name="Pfister S."/>
            <person name="Riley R."/>
            <person name="Sitrit Y."/>
            <person name="Stielow J.B."/>
            <person name="Szollosi G."/>
            <person name="Zifcakova L."/>
            <person name="Stursova M."/>
            <person name="Spatafora J.W."/>
            <person name="Tedersoo L."/>
            <person name="Vaario L.M."/>
            <person name="Yamada A."/>
            <person name="Yan M."/>
            <person name="Wang P."/>
            <person name="Xu J."/>
            <person name="Bruns T."/>
            <person name="Baldrian P."/>
            <person name="Vilgalys R."/>
            <person name="Dunand C."/>
            <person name="Henrissat B."/>
            <person name="Grigoriev I.V."/>
            <person name="Hibbett D."/>
            <person name="Nagy L.G."/>
            <person name="Martin F.M."/>
        </authorList>
    </citation>
    <scope>NUCLEOTIDE SEQUENCE</scope>
    <source>
        <strain evidence="3">Prilba</strain>
    </source>
</reference>
<dbReference type="Proteomes" id="UP000759537">
    <property type="component" value="Unassembled WGS sequence"/>
</dbReference>
<dbReference type="PANTHER" id="PTHR45615">
    <property type="entry name" value="MYOSIN HEAVY CHAIN, NON-MUSCLE"/>
    <property type="match status" value="1"/>
</dbReference>
<keyword evidence="4" id="KW-1185">Reference proteome</keyword>
<feature type="region of interest" description="Disordered" evidence="2">
    <location>
        <begin position="374"/>
        <end position="514"/>
    </location>
</feature>
<feature type="region of interest" description="Disordered" evidence="2">
    <location>
        <begin position="273"/>
        <end position="296"/>
    </location>
</feature>
<comment type="caution">
    <text evidence="3">The sequence shown here is derived from an EMBL/GenBank/DDBJ whole genome shotgun (WGS) entry which is preliminary data.</text>
</comment>
<keyword evidence="1" id="KW-0175">Coiled coil</keyword>
<accession>A0A9P5N4I1</accession>
<dbReference type="PANTHER" id="PTHR45615:SF66">
    <property type="entry name" value="CARD DOMAIN-CONTAINING PROTEIN"/>
    <property type="match status" value="1"/>
</dbReference>
<sequence>MSFLSRIPNLIPSTPSSAPQEAMIASQKTHINELVQKTRTLDDTVKDLEEKLTNSRAQWQAEHREWTDGCDSLMACHRIAHLRTNVRLAQERVALAHERDLMRRERVGVIQRDYNLILFKAREKELEIEADHLREELNSAADGNVVLVAQLRNKLAEGMRELKEKATLLRDAEKAREEAEEQVTDVRTENAALQAQLSSTRTNVERLTLRLEDAQTGLAEKERLNNDLQQEKAALKVQVGKWKSLDDRDGAQVEELHKQRAALEGQIKRLESRLTEEQSKVSAHENASQKEHRKIEKLQKALEDQSRIAEEAKAAAEANNNSDGDAKMKKKLQRLIAALEEQTDKTAKVEEEVALLEEQSQDYKDQLDKALRQIEKLSANTQSGDSRPRSRVQSGSDRVGTKNSVHSELSPSPAENSRPSRGKPAPVKEPEGNGKKTVKKPDISKVRQKRQPATSDHKGKRKALPDDDSSDTLENVNDKATKLTKTKAQKSRTMAKESHPANVEVDSEDTAVPKKKKMKKLNVNIFAPAKPDSLDWANQFNLGGGGLDIPTELSPVKVPARSLAINSVTAPFRKS</sequence>